<name>A0AB34JSF5_PRYPA</name>
<dbReference type="Proteomes" id="UP001515480">
    <property type="component" value="Unassembled WGS sequence"/>
</dbReference>
<keyword evidence="4" id="KW-1185">Reference proteome</keyword>
<proteinExistence type="predicted"/>
<feature type="region of interest" description="Disordered" evidence="2">
    <location>
        <begin position="146"/>
        <end position="165"/>
    </location>
</feature>
<keyword evidence="1" id="KW-0175">Coiled coil</keyword>
<protein>
    <submittedName>
        <fullName evidence="3">Uncharacterized protein</fullName>
    </submittedName>
</protein>
<organism evidence="3 4">
    <name type="scientific">Prymnesium parvum</name>
    <name type="common">Toxic golden alga</name>
    <dbReference type="NCBI Taxonomy" id="97485"/>
    <lineage>
        <taxon>Eukaryota</taxon>
        <taxon>Haptista</taxon>
        <taxon>Haptophyta</taxon>
        <taxon>Prymnesiophyceae</taxon>
        <taxon>Prymnesiales</taxon>
        <taxon>Prymnesiaceae</taxon>
        <taxon>Prymnesium</taxon>
    </lineage>
</organism>
<feature type="coiled-coil region" evidence="1">
    <location>
        <begin position="77"/>
        <end position="111"/>
    </location>
</feature>
<comment type="caution">
    <text evidence="3">The sequence shown here is derived from an EMBL/GenBank/DDBJ whole genome shotgun (WGS) entry which is preliminary data.</text>
</comment>
<feature type="region of interest" description="Disordered" evidence="2">
    <location>
        <begin position="30"/>
        <end position="68"/>
    </location>
</feature>
<feature type="compositionally biased region" description="Basic and acidic residues" evidence="2">
    <location>
        <begin position="39"/>
        <end position="60"/>
    </location>
</feature>
<dbReference type="AlphaFoldDB" id="A0AB34JSF5"/>
<evidence type="ECO:0000256" key="1">
    <source>
        <dbReference type="SAM" id="Coils"/>
    </source>
</evidence>
<dbReference type="EMBL" id="JBGBPQ010000005">
    <property type="protein sequence ID" value="KAL1523888.1"/>
    <property type="molecule type" value="Genomic_DNA"/>
</dbReference>
<reference evidence="3 4" key="1">
    <citation type="journal article" date="2024" name="Science">
        <title>Giant polyketide synthase enzymes in the biosynthesis of giant marine polyether toxins.</title>
        <authorList>
            <person name="Fallon T.R."/>
            <person name="Shende V.V."/>
            <person name="Wierzbicki I.H."/>
            <person name="Pendleton A.L."/>
            <person name="Watervoot N.F."/>
            <person name="Auber R.P."/>
            <person name="Gonzalez D.J."/>
            <person name="Wisecaver J.H."/>
            <person name="Moore B.S."/>
        </authorList>
    </citation>
    <scope>NUCLEOTIDE SEQUENCE [LARGE SCALE GENOMIC DNA]</scope>
    <source>
        <strain evidence="3 4">12B1</strain>
    </source>
</reference>
<gene>
    <name evidence="3" type="ORF">AB1Y20_018807</name>
</gene>
<evidence type="ECO:0000313" key="4">
    <source>
        <dbReference type="Proteomes" id="UP001515480"/>
    </source>
</evidence>
<sequence>MPADYEGGRWFTAWKELGPWGRKHPAIAQATSSALPKATKSDSRRGMAQESEKMKPKENNKFQAPGTSMLEPVTLDALSHMNALEQKELEMQRYRAKASERKRRIRELEIKLKYKPNDEAALEELCKIIDEKPEPVPDVIIGVTQVGGSHSTSCADSSGRVSSGS</sequence>
<evidence type="ECO:0000313" key="3">
    <source>
        <dbReference type="EMBL" id="KAL1523888.1"/>
    </source>
</evidence>
<evidence type="ECO:0000256" key="2">
    <source>
        <dbReference type="SAM" id="MobiDB-lite"/>
    </source>
</evidence>
<accession>A0AB34JSF5</accession>